<dbReference type="GO" id="GO:0085020">
    <property type="term" value="P:protein K6-linked ubiquitination"/>
    <property type="evidence" value="ECO:0007669"/>
    <property type="project" value="TreeGrafter"/>
</dbReference>
<dbReference type="EMBL" id="MFSP01000162">
    <property type="protein sequence ID" value="OGI63088.1"/>
    <property type="molecule type" value="Genomic_DNA"/>
</dbReference>
<evidence type="ECO:0000313" key="4">
    <source>
        <dbReference type="EMBL" id="OGI63088.1"/>
    </source>
</evidence>
<dbReference type="InterPro" id="IPR036770">
    <property type="entry name" value="Ankyrin_rpt-contain_sf"/>
</dbReference>
<sequence>VSASAAPDDSWSRAIAKRDLAAIERLATAGADVNRANGDGMTALMLAAAERDPSLLRLLLARGAKVNAANNRGGTPLMYSATGADLEAVQFLIERGANIDARAANGWTALTLAAARGFDEIAAVLLQRGADPNVADIYGWTPLMRAVQQNRPAVVRALMRSDRVNLDAQNENGRTALHHAALEGLTDIAGMLIARGANAALQDRSGNTSVALAIASGHKATAKVIGAVVKN</sequence>
<dbReference type="Pfam" id="PF12796">
    <property type="entry name" value="Ank_2"/>
    <property type="match status" value="2"/>
</dbReference>
<dbReference type="SUPFAM" id="SSF48403">
    <property type="entry name" value="Ankyrin repeat"/>
    <property type="match status" value="1"/>
</dbReference>
<dbReference type="Pfam" id="PF13857">
    <property type="entry name" value="Ank_5"/>
    <property type="match status" value="1"/>
</dbReference>
<feature type="non-terminal residue" evidence="4">
    <location>
        <position position="1"/>
    </location>
</feature>
<feature type="repeat" description="ANK" evidence="3">
    <location>
        <begin position="72"/>
        <end position="104"/>
    </location>
</feature>
<evidence type="ECO:0000256" key="2">
    <source>
        <dbReference type="ARBA" id="ARBA00023043"/>
    </source>
</evidence>
<organism evidence="4 5">
    <name type="scientific">Candidatus Muproteobacteria bacterium RBG_16_60_9</name>
    <dbReference type="NCBI Taxonomy" id="1817755"/>
    <lineage>
        <taxon>Bacteria</taxon>
        <taxon>Pseudomonadati</taxon>
        <taxon>Pseudomonadota</taxon>
        <taxon>Candidatus Muproteobacteria</taxon>
    </lineage>
</organism>
<reference evidence="4 5" key="1">
    <citation type="journal article" date="2016" name="Nat. Commun.">
        <title>Thousands of microbial genomes shed light on interconnected biogeochemical processes in an aquifer system.</title>
        <authorList>
            <person name="Anantharaman K."/>
            <person name="Brown C.T."/>
            <person name="Hug L.A."/>
            <person name="Sharon I."/>
            <person name="Castelle C.J."/>
            <person name="Probst A.J."/>
            <person name="Thomas B.C."/>
            <person name="Singh A."/>
            <person name="Wilkins M.J."/>
            <person name="Karaoz U."/>
            <person name="Brodie E.L."/>
            <person name="Williams K.H."/>
            <person name="Hubbard S.S."/>
            <person name="Banfield J.F."/>
        </authorList>
    </citation>
    <scope>NUCLEOTIDE SEQUENCE [LARGE SCALE GENOMIC DNA]</scope>
</reference>
<keyword evidence="2 3" id="KW-0040">ANK repeat</keyword>
<feature type="repeat" description="ANK" evidence="3">
    <location>
        <begin position="172"/>
        <end position="204"/>
    </location>
</feature>
<evidence type="ECO:0000256" key="1">
    <source>
        <dbReference type="ARBA" id="ARBA00022737"/>
    </source>
</evidence>
<protein>
    <submittedName>
        <fullName evidence="4">Uncharacterized protein</fullName>
    </submittedName>
</protein>
<keyword evidence="1" id="KW-0677">Repeat</keyword>
<dbReference type="PANTHER" id="PTHR24171:SF8">
    <property type="entry name" value="BRCA1-ASSOCIATED RING DOMAIN PROTEIN 1"/>
    <property type="match status" value="1"/>
</dbReference>
<dbReference type="PANTHER" id="PTHR24171">
    <property type="entry name" value="ANKYRIN REPEAT DOMAIN-CONTAINING PROTEIN 39-RELATED"/>
    <property type="match status" value="1"/>
</dbReference>
<comment type="caution">
    <text evidence="4">The sequence shown here is derived from an EMBL/GenBank/DDBJ whole genome shotgun (WGS) entry which is preliminary data.</text>
</comment>
<dbReference type="Proteomes" id="UP000179076">
    <property type="component" value="Unassembled WGS sequence"/>
</dbReference>
<dbReference type="GO" id="GO:0004842">
    <property type="term" value="F:ubiquitin-protein transferase activity"/>
    <property type="evidence" value="ECO:0007669"/>
    <property type="project" value="TreeGrafter"/>
</dbReference>
<proteinExistence type="predicted"/>
<accession>A0A1F6V0F3</accession>
<feature type="repeat" description="ANK" evidence="3">
    <location>
        <begin position="105"/>
        <end position="137"/>
    </location>
</feature>
<dbReference type="PROSITE" id="PS50088">
    <property type="entry name" value="ANK_REPEAT"/>
    <property type="match status" value="4"/>
</dbReference>
<dbReference type="Gene3D" id="1.25.40.20">
    <property type="entry name" value="Ankyrin repeat-containing domain"/>
    <property type="match status" value="3"/>
</dbReference>
<dbReference type="InterPro" id="IPR002110">
    <property type="entry name" value="Ankyrin_rpt"/>
</dbReference>
<dbReference type="PROSITE" id="PS50297">
    <property type="entry name" value="ANK_REP_REGION"/>
    <property type="match status" value="4"/>
</dbReference>
<evidence type="ECO:0000256" key="3">
    <source>
        <dbReference type="PROSITE-ProRule" id="PRU00023"/>
    </source>
</evidence>
<dbReference type="SMART" id="SM00248">
    <property type="entry name" value="ANK"/>
    <property type="match status" value="5"/>
</dbReference>
<name>A0A1F6V0F3_9PROT</name>
<gene>
    <name evidence="4" type="ORF">A2W18_11285</name>
</gene>
<feature type="repeat" description="ANK" evidence="3">
    <location>
        <begin position="39"/>
        <end position="71"/>
    </location>
</feature>
<dbReference type="AlphaFoldDB" id="A0A1F6V0F3"/>
<evidence type="ECO:0000313" key="5">
    <source>
        <dbReference type="Proteomes" id="UP000179076"/>
    </source>
</evidence>